<sequence length="88" mass="9583">MAAGRVLWQHGGQAAMLYYARPGASVPMHTHGHDEECLMVQGELFLDDMLLQEGDYQLAPAGTGHRITETDTGVVIYAHGDLDLKFVG</sequence>
<comment type="caution">
    <text evidence="2">The sequence shown here is derived from an EMBL/GenBank/DDBJ whole genome shotgun (WGS) entry which is preliminary data.</text>
</comment>
<dbReference type="InterPro" id="IPR025979">
    <property type="entry name" value="ChrR-like_cupin_dom"/>
</dbReference>
<dbReference type="Pfam" id="PF12973">
    <property type="entry name" value="Cupin_7"/>
    <property type="match status" value="1"/>
</dbReference>
<dbReference type="Gene3D" id="2.60.120.10">
    <property type="entry name" value="Jelly Rolls"/>
    <property type="match status" value="1"/>
</dbReference>
<dbReference type="RefSeq" id="WP_201675213.1">
    <property type="nucleotide sequence ID" value="NZ_JAEQNE010000003.1"/>
</dbReference>
<accession>A0A937CTP7</accession>
<gene>
    <name evidence="2" type="ORF">JJ685_15765</name>
</gene>
<organism evidence="2 3">
    <name type="scientific">Ramlibacter monticola</name>
    <dbReference type="NCBI Taxonomy" id="1926872"/>
    <lineage>
        <taxon>Bacteria</taxon>
        <taxon>Pseudomonadati</taxon>
        <taxon>Pseudomonadota</taxon>
        <taxon>Betaproteobacteria</taxon>
        <taxon>Burkholderiales</taxon>
        <taxon>Comamonadaceae</taxon>
        <taxon>Ramlibacter</taxon>
    </lineage>
</organism>
<feature type="domain" description="ChrR-like cupin" evidence="1">
    <location>
        <begin position="9"/>
        <end position="77"/>
    </location>
</feature>
<dbReference type="AlphaFoldDB" id="A0A937CTP7"/>
<evidence type="ECO:0000259" key="1">
    <source>
        <dbReference type="Pfam" id="PF12973"/>
    </source>
</evidence>
<name>A0A937CTP7_9BURK</name>
<dbReference type="Proteomes" id="UP000599109">
    <property type="component" value="Unassembled WGS sequence"/>
</dbReference>
<dbReference type="InterPro" id="IPR014710">
    <property type="entry name" value="RmlC-like_jellyroll"/>
</dbReference>
<dbReference type="EMBL" id="JAEQNE010000003">
    <property type="protein sequence ID" value="MBL0392596.1"/>
    <property type="molecule type" value="Genomic_DNA"/>
</dbReference>
<protein>
    <submittedName>
        <fullName evidence="2">Cupin domain-containing protein</fullName>
    </submittedName>
</protein>
<dbReference type="InterPro" id="IPR011051">
    <property type="entry name" value="RmlC_Cupin_sf"/>
</dbReference>
<proteinExistence type="predicted"/>
<evidence type="ECO:0000313" key="2">
    <source>
        <dbReference type="EMBL" id="MBL0392596.1"/>
    </source>
</evidence>
<dbReference type="SUPFAM" id="SSF51182">
    <property type="entry name" value="RmlC-like cupins"/>
    <property type="match status" value="1"/>
</dbReference>
<reference evidence="2 3" key="1">
    <citation type="journal article" date="2017" name="Int. J. Syst. Evol. Microbiol.">
        <title>Ramlibacter monticola sp. nov., isolated from forest soil.</title>
        <authorList>
            <person name="Chaudhary D.K."/>
            <person name="Kim J."/>
        </authorList>
    </citation>
    <scope>NUCLEOTIDE SEQUENCE [LARGE SCALE GENOMIC DNA]</scope>
    <source>
        <strain evidence="2 3">KACC 19175</strain>
    </source>
</reference>
<evidence type="ECO:0000313" key="3">
    <source>
        <dbReference type="Proteomes" id="UP000599109"/>
    </source>
</evidence>
<keyword evidence="3" id="KW-1185">Reference proteome</keyword>